<organism evidence="3">
    <name type="scientific">Clostridium botulinum</name>
    <dbReference type="NCBI Taxonomy" id="1491"/>
    <lineage>
        <taxon>Bacteria</taxon>
        <taxon>Bacillati</taxon>
        <taxon>Bacillota</taxon>
        <taxon>Clostridia</taxon>
        <taxon>Eubacteriales</taxon>
        <taxon>Clostridiaceae</taxon>
        <taxon>Clostridium</taxon>
    </lineage>
</organism>
<protein>
    <submittedName>
        <fullName evidence="3">Uncharacterized protein</fullName>
    </submittedName>
</protein>
<evidence type="ECO:0000313" key="6">
    <source>
        <dbReference type="EMBL" id="AGL45188.1"/>
    </source>
</evidence>
<dbReference type="EMBL" id="KC516869">
    <property type="protein sequence ID" value="AGL45068.1"/>
    <property type="molecule type" value="Genomic_DNA"/>
</dbReference>
<dbReference type="EMBL" id="KC516871">
    <property type="protein sequence ID" value="AGL45148.1"/>
    <property type="molecule type" value="Genomic_DNA"/>
</dbReference>
<dbReference type="AlphaFoldDB" id="R4NE85"/>
<evidence type="ECO:0000313" key="5">
    <source>
        <dbReference type="EMBL" id="AGL45148.1"/>
    </source>
</evidence>
<proteinExistence type="predicted"/>
<feature type="transmembrane region" description="Helical" evidence="1">
    <location>
        <begin position="125"/>
        <end position="145"/>
    </location>
</feature>
<accession>R4NE85</accession>
<keyword evidence="1" id="KW-0472">Membrane</keyword>
<reference evidence="3" key="1">
    <citation type="journal article" date="2013" name="Genome Biol. Evol.">
        <title>The Type F6 Neurotoxin Gene Cluster Locus of Group II Clostridium botulinum Has Evolved by Successive Disruption of Two Different Ancestral Precursors.</title>
        <authorList>
            <person name="Carter A.T."/>
            <person name="Stringer S.C."/>
            <person name="Webb M.D."/>
            <person name="Peck M.W."/>
        </authorList>
    </citation>
    <scope>NUCLEOTIDE SEQUENCE</scope>
    <source>
        <strain evidence="4">Craig610</strain>
        <strain evidence="5">Eklund202F</strain>
        <strain evidence="6">HobbsFT10</strain>
        <strain evidence="2">IFR 06/001</strain>
        <strain evidence="3">IFR 06/005</strain>
    </source>
</reference>
<evidence type="ECO:0000256" key="1">
    <source>
        <dbReference type="SAM" id="Phobius"/>
    </source>
</evidence>
<dbReference type="EMBL" id="KC516870">
    <property type="protein sequence ID" value="AGL45108.1"/>
    <property type="molecule type" value="Genomic_DNA"/>
</dbReference>
<keyword evidence="1" id="KW-0812">Transmembrane</keyword>
<dbReference type="EMBL" id="KC516872">
    <property type="protein sequence ID" value="AGL45188.1"/>
    <property type="molecule type" value="Genomic_DNA"/>
</dbReference>
<name>R4NE85_CLOBO</name>
<evidence type="ECO:0000313" key="4">
    <source>
        <dbReference type="EMBL" id="AGL45108.1"/>
    </source>
</evidence>
<keyword evidence="1" id="KW-1133">Transmembrane helix</keyword>
<sequence>MEENILEDKSNIKIRYLHSNTSKDLKNRCTDEYKIYAPKIAKKYKKTFKILLKLTKNRDKTLYIMYDKVKKWYKAENINMSMEKIYVKTKLGSYLSGGCGIEASLLTNLTASAVFAYTSLYIKKLGTISILCYMLIISFYGLIVLSKEDDEVEMYNLFLEVLNELETSGE</sequence>
<dbReference type="EMBL" id="KC516868">
    <property type="protein sequence ID" value="AGL45028.1"/>
    <property type="molecule type" value="Genomic_DNA"/>
</dbReference>
<evidence type="ECO:0000313" key="2">
    <source>
        <dbReference type="EMBL" id="AGL45028.1"/>
    </source>
</evidence>
<evidence type="ECO:0000313" key="3">
    <source>
        <dbReference type="EMBL" id="AGL45068.1"/>
    </source>
</evidence>